<reference evidence="4" key="1">
    <citation type="journal article" date="2023" name="Insect Mol. Biol.">
        <title>Genome sequencing provides insights into the evolution of gene families encoding plant cell wall-degrading enzymes in longhorned beetles.</title>
        <authorList>
            <person name="Shin N.R."/>
            <person name="Okamura Y."/>
            <person name="Kirsch R."/>
            <person name="Pauchet Y."/>
        </authorList>
    </citation>
    <scope>NUCLEOTIDE SEQUENCE</scope>
    <source>
        <strain evidence="4">RBIC_L_NR</strain>
    </source>
</reference>
<evidence type="ECO:0000313" key="4">
    <source>
        <dbReference type="EMBL" id="KAJ8928787.1"/>
    </source>
</evidence>
<evidence type="ECO:0000256" key="2">
    <source>
        <dbReference type="ARBA" id="ARBA00023125"/>
    </source>
</evidence>
<dbReference type="Proteomes" id="UP001162156">
    <property type="component" value="Unassembled WGS sequence"/>
</dbReference>
<organism evidence="4 5">
    <name type="scientific">Rhamnusium bicolor</name>
    <dbReference type="NCBI Taxonomy" id="1586634"/>
    <lineage>
        <taxon>Eukaryota</taxon>
        <taxon>Metazoa</taxon>
        <taxon>Ecdysozoa</taxon>
        <taxon>Arthropoda</taxon>
        <taxon>Hexapoda</taxon>
        <taxon>Insecta</taxon>
        <taxon>Pterygota</taxon>
        <taxon>Neoptera</taxon>
        <taxon>Endopterygota</taxon>
        <taxon>Coleoptera</taxon>
        <taxon>Polyphaga</taxon>
        <taxon>Cucujiformia</taxon>
        <taxon>Chrysomeloidea</taxon>
        <taxon>Cerambycidae</taxon>
        <taxon>Lepturinae</taxon>
        <taxon>Rhagiini</taxon>
        <taxon>Rhamnusium</taxon>
    </lineage>
</organism>
<proteinExistence type="predicted"/>
<evidence type="ECO:0000256" key="1">
    <source>
        <dbReference type="ARBA" id="ARBA00004123"/>
    </source>
</evidence>
<name>A0AAV8WQA4_9CUCU</name>
<dbReference type="EMBL" id="JANEYF010005267">
    <property type="protein sequence ID" value="KAJ8928787.1"/>
    <property type="molecule type" value="Genomic_DNA"/>
</dbReference>
<evidence type="ECO:0000259" key="3">
    <source>
        <dbReference type="PROSITE" id="PS51253"/>
    </source>
</evidence>
<dbReference type="SUPFAM" id="SSF46689">
    <property type="entry name" value="Homeodomain-like"/>
    <property type="match status" value="1"/>
</dbReference>
<dbReference type="GO" id="GO:0003677">
    <property type="term" value="F:DNA binding"/>
    <property type="evidence" value="ECO:0007669"/>
    <property type="project" value="UniProtKB-KW"/>
</dbReference>
<dbReference type="InterPro" id="IPR006600">
    <property type="entry name" value="HTH_CenpB_DNA-bd_dom"/>
</dbReference>
<evidence type="ECO:0000313" key="5">
    <source>
        <dbReference type="Proteomes" id="UP001162156"/>
    </source>
</evidence>
<dbReference type="AlphaFoldDB" id="A0AAV8WQA4"/>
<dbReference type="Pfam" id="PF03221">
    <property type="entry name" value="HTH_Tnp_Tc5"/>
    <property type="match status" value="1"/>
</dbReference>
<dbReference type="PROSITE" id="PS51253">
    <property type="entry name" value="HTH_CENPB"/>
    <property type="match status" value="1"/>
</dbReference>
<dbReference type="InterPro" id="IPR009057">
    <property type="entry name" value="Homeodomain-like_sf"/>
</dbReference>
<comment type="subcellular location">
    <subcellularLocation>
        <location evidence="1">Nucleus</location>
    </subcellularLocation>
</comment>
<dbReference type="PANTHER" id="PTHR19303:SF73">
    <property type="entry name" value="PROTEIN PDC2"/>
    <property type="match status" value="1"/>
</dbReference>
<dbReference type="PANTHER" id="PTHR19303">
    <property type="entry name" value="TRANSPOSON"/>
    <property type="match status" value="1"/>
</dbReference>
<accession>A0AAV8WQA4</accession>
<keyword evidence="2" id="KW-0238">DNA-binding</keyword>
<feature type="domain" description="HTH CENPB-type" evidence="3">
    <location>
        <begin position="1"/>
        <end position="39"/>
    </location>
</feature>
<dbReference type="GO" id="GO:0005634">
    <property type="term" value="C:nucleus"/>
    <property type="evidence" value="ECO:0007669"/>
    <property type="project" value="UniProtKB-SubCell"/>
</dbReference>
<protein>
    <recommendedName>
        <fullName evidence="3">HTH CENPB-type domain-containing protein</fullName>
    </recommendedName>
</protein>
<dbReference type="Gene3D" id="1.10.10.60">
    <property type="entry name" value="Homeodomain-like"/>
    <property type="match status" value="1"/>
</dbReference>
<gene>
    <name evidence="4" type="ORF">NQ314_018645</name>
</gene>
<dbReference type="InterPro" id="IPR050863">
    <property type="entry name" value="CenT-Element_Derived"/>
</dbReference>
<comment type="caution">
    <text evidence="4">The sequence shown here is derived from an EMBL/GenBank/DDBJ whole genome shotgun (WGS) entry which is preliminary data.</text>
</comment>
<sequence>MGPLVQAKAKEIADSLGYENFSAGWLEKFRNRHNIAFKAVSGEAGSVNLEDVKSFLNKMPSLLKDYSPRDIFNVDETGLFFRALADKTLTFKREKCVGGKMPKERLTIAHCVNMVGEKEKLLVIGKSQKPR</sequence>
<keyword evidence="5" id="KW-1185">Reference proteome</keyword>